<dbReference type="PROSITE" id="PS00653">
    <property type="entry name" value="GLYCOSYL_HYDROL_F1_2"/>
    <property type="match status" value="1"/>
</dbReference>
<comment type="similarity">
    <text evidence="1 4">Belongs to the glycosyl hydrolase 1 family.</text>
</comment>
<gene>
    <name evidence="6" type="ORF">IPN02_12305</name>
</gene>
<dbReference type="Pfam" id="PF00232">
    <property type="entry name" value="Glyco_hydro_1"/>
    <property type="match status" value="1"/>
</dbReference>
<reference evidence="6 7" key="1">
    <citation type="submission" date="2020-10" db="EMBL/GenBank/DDBJ databases">
        <title>Connecting structure to function with the recovery of over 1000 high-quality activated sludge metagenome-assembled genomes encoding full-length rRNA genes using long-read sequencing.</title>
        <authorList>
            <person name="Singleton C.M."/>
            <person name="Petriglieri F."/>
            <person name="Kristensen J.M."/>
            <person name="Kirkegaard R.H."/>
            <person name="Michaelsen T.Y."/>
            <person name="Andersen M.H."/>
            <person name="Karst S.M."/>
            <person name="Dueholm M.S."/>
            <person name="Nielsen P.H."/>
            <person name="Albertsen M."/>
        </authorList>
    </citation>
    <scope>NUCLEOTIDE SEQUENCE [LARGE SCALE GENOMIC DNA]</scope>
    <source>
        <strain evidence="6">Lyne_18-Q3-R50-59_MAXAC.006</strain>
    </source>
</reference>
<evidence type="ECO:0000313" key="7">
    <source>
        <dbReference type="Proteomes" id="UP000727993"/>
    </source>
</evidence>
<dbReference type="GO" id="GO:0008422">
    <property type="term" value="F:beta-glucosidase activity"/>
    <property type="evidence" value="ECO:0007669"/>
    <property type="project" value="TreeGrafter"/>
</dbReference>
<keyword evidence="2" id="KW-0378">Hydrolase</keyword>
<accession>A0A936NC63</accession>
<dbReference type="SUPFAM" id="SSF51445">
    <property type="entry name" value="(Trans)glycosidases"/>
    <property type="match status" value="1"/>
</dbReference>
<feature type="region of interest" description="Disordered" evidence="5">
    <location>
        <begin position="155"/>
        <end position="211"/>
    </location>
</feature>
<dbReference type="Proteomes" id="UP000727993">
    <property type="component" value="Unassembled WGS sequence"/>
</dbReference>
<dbReference type="InterPro" id="IPR033132">
    <property type="entry name" value="GH_1_N_CS"/>
</dbReference>
<comment type="caution">
    <text evidence="6">The sequence shown here is derived from an EMBL/GenBank/DDBJ whole genome shotgun (WGS) entry which is preliminary data.</text>
</comment>
<dbReference type="InterPro" id="IPR001360">
    <property type="entry name" value="Glyco_hydro_1"/>
</dbReference>
<evidence type="ECO:0000256" key="3">
    <source>
        <dbReference type="ARBA" id="ARBA00023295"/>
    </source>
</evidence>
<sequence>MKRSDFGDDFTWGVASASFQIEGAPDADGKAPSIWDELNRTGRIAGEGGDQGIDFYNRYPEDIDLIKGFGFGANRISLSWPRLMGTGREALNPKGAEFYDRVIDATLEAGMEPWVTVHHWDPAAGAVERGRLDPAGDHRGLRPLCRGVRRALRRSRQEVDGFQRAGQRGRPPGVGVLRSQGPASQHDPAQRASHQPGLRRGGSPHAGSAAA</sequence>
<dbReference type="EMBL" id="JADJZA010000007">
    <property type="protein sequence ID" value="MBK9297588.1"/>
    <property type="molecule type" value="Genomic_DNA"/>
</dbReference>
<dbReference type="GO" id="GO:0016052">
    <property type="term" value="P:carbohydrate catabolic process"/>
    <property type="evidence" value="ECO:0007669"/>
    <property type="project" value="TreeGrafter"/>
</dbReference>
<evidence type="ECO:0000256" key="2">
    <source>
        <dbReference type="ARBA" id="ARBA00022801"/>
    </source>
</evidence>
<proteinExistence type="inferred from homology"/>
<protein>
    <submittedName>
        <fullName evidence="6">Family 1 glycosylhydrolase</fullName>
    </submittedName>
</protein>
<dbReference type="InterPro" id="IPR017853">
    <property type="entry name" value="GH"/>
</dbReference>
<keyword evidence="3" id="KW-0326">Glycosidase</keyword>
<dbReference type="PANTHER" id="PTHR10353">
    <property type="entry name" value="GLYCOSYL HYDROLASE"/>
    <property type="match status" value="1"/>
</dbReference>
<dbReference type="Gene3D" id="3.20.20.80">
    <property type="entry name" value="Glycosidases"/>
    <property type="match status" value="1"/>
</dbReference>
<dbReference type="PANTHER" id="PTHR10353:SF36">
    <property type="entry name" value="LP05116P"/>
    <property type="match status" value="1"/>
</dbReference>
<dbReference type="GO" id="GO:0005829">
    <property type="term" value="C:cytosol"/>
    <property type="evidence" value="ECO:0007669"/>
    <property type="project" value="TreeGrafter"/>
</dbReference>
<evidence type="ECO:0000313" key="6">
    <source>
        <dbReference type="EMBL" id="MBK9297588.1"/>
    </source>
</evidence>
<dbReference type="AlphaFoldDB" id="A0A936NC63"/>
<evidence type="ECO:0000256" key="5">
    <source>
        <dbReference type="SAM" id="MobiDB-lite"/>
    </source>
</evidence>
<evidence type="ECO:0000256" key="1">
    <source>
        <dbReference type="ARBA" id="ARBA00010838"/>
    </source>
</evidence>
<evidence type="ECO:0000256" key="4">
    <source>
        <dbReference type="RuleBase" id="RU003690"/>
    </source>
</evidence>
<name>A0A936NC63_9ACTN</name>
<organism evidence="6 7">
    <name type="scientific">Candidatus Neomicrothrix subdominans</name>
    <dbReference type="NCBI Taxonomy" id="2954438"/>
    <lineage>
        <taxon>Bacteria</taxon>
        <taxon>Bacillati</taxon>
        <taxon>Actinomycetota</taxon>
        <taxon>Acidimicrobiia</taxon>
        <taxon>Acidimicrobiales</taxon>
        <taxon>Microthrixaceae</taxon>
        <taxon>Candidatus Neomicrothrix</taxon>
    </lineage>
</organism>